<feature type="domain" description="NB-ARC" evidence="1">
    <location>
        <begin position="255"/>
        <end position="368"/>
    </location>
</feature>
<dbReference type="AlphaFoldDB" id="A0A4S8Q0Y0"/>
<dbReference type="Gene3D" id="1.25.40.10">
    <property type="entry name" value="Tetratricopeptide repeat domain"/>
    <property type="match status" value="2"/>
</dbReference>
<dbReference type="SUPFAM" id="SSF48452">
    <property type="entry name" value="TPR-like"/>
    <property type="match status" value="3"/>
</dbReference>
<dbReference type="Pfam" id="PF13374">
    <property type="entry name" value="TPR_10"/>
    <property type="match status" value="5"/>
</dbReference>
<evidence type="ECO:0000259" key="1">
    <source>
        <dbReference type="Pfam" id="PF00931"/>
    </source>
</evidence>
<proteinExistence type="predicted"/>
<dbReference type="OrthoDB" id="3885120at2"/>
<dbReference type="SUPFAM" id="SSF52540">
    <property type="entry name" value="P-loop containing nucleoside triphosphate hydrolases"/>
    <property type="match status" value="1"/>
</dbReference>
<dbReference type="InterPro" id="IPR011990">
    <property type="entry name" value="TPR-like_helical_dom_sf"/>
</dbReference>
<sequence length="1060" mass="113512">MVEPVSMLGGAALGVAKIAITKWVGGQIAAGIDLALRNRQLRQGRPSKDQQVELSQVLKTAVELTAADLYEGDSAVQRQFVKQVCRGKRRDWPLVNGSDLDDLVGDVAVWVAQVDPQSAGDGASIDPDSHPYLALLCEHAVAQFGFRAENNGMRNSILFPRWNRFCRDELLLGVPAAMPRPEPGQTVNNTFGTVGTLVQASTVTINTGSGQKESAPWPRRLGSLPPLAIAHLDRPIDRDLASALAEGGTALVCQILAGGGGIGKTQAAAAYAHDRWRRGDVDLLIWVNAATRASITAAFAQAGAEYCGVSEDEGERAAERFLAWLDGPAAPRWLIVLDDVNETADVHGLWPPTNPMGRTIVTTRLRESALDGDGRARIDVGHYTPEQARQYLSDRLGERADLLDGADELAEALGYLPLGLAQAAAYMLDQPGFTCRRYVSLLAQHDQPLAGLAPRTFSAEYPQSLDAALVLSIDRAAGYEPPGLANALLRFASLLDPAGIPAALFTNEQVRRHFIANTATRLRLARLKPVPPRMVEDMLAQLHRLNLIDHDGTLVRMHALTQRACRDRTDPRKRDAIALVAANALVDLWSQIENNPIYSALLRANTAQLRDLTEPVLLRNEAHPVLFRQGKSLGETGLVHEAVAHFEALHQLCDSDFGPDHPDTLATRNNLAYWRGKAGDAAGAATATEALLQDQVRVLGPDHPDTLTTRNNLAVWRGEAGGAAGAATAFGALLEDRLRVVGPDHPDTPATRSNLAYWRGEAGGAAGAATAFGALLEDRLRVVGPDHPDTLATRSNLAYWRGKAGGAAGAATATEALLQDQVRVLGPDHPATSITRNNLAYWRGEAGDAAGAATEFGALLEDRLRVVGPDHPDTLATRNNLVSWRGQAGDAAGAATATEALLQDQVRVLGPDHPATFITRNNLAYWRGEAGDAAGAATATEALLQDQLRVLGPDHPATFITRTNLAYWRGEAGAAAGAATEFGALLEDRLRVLGPDHPDTLNTRSNLAYWRGEAGDAAGAATAFEALLEDSLRVLGPDHPATFITRNNLAYWRERANPDS</sequence>
<dbReference type="Gene3D" id="3.40.50.300">
    <property type="entry name" value="P-loop containing nucleotide triphosphate hydrolases"/>
    <property type="match status" value="1"/>
</dbReference>
<gene>
    <name evidence="2" type="ORF">FAB82_20145</name>
</gene>
<evidence type="ECO:0000313" key="2">
    <source>
        <dbReference type="EMBL" id="THV37757.1"/>
    </source>
</evidence>
<organism evidence="2 3">
    <name type="scientific">Glycomyces buryatensis</name>
    <dbReference type="NCBI Taxonomy" id="2570927"/>
    <lineage>
        <taxon>Bacteria</taxon>
        <taxon>Bacillati</taxon>
        <taxon>Actinomycetota</taxon>
        <taxon>Actinomycetes</taxon>
        <taxon>Glycomycetales</taxon>
        <taxon>Glycomycetaceae</taxon>
        <taxon>Glycomyces</taxon>
    </lineage>
</organism>
<keyword evidence="3" id="KW-1185">Reference proteome</keyword>
<dbReference type="EMBL" id="STGY01000068">
    <property type="protein sequence ID" value="THV37757.1"/>
    <property type="molecule type" value="Genomic_DNA"/>
</dbReference>
<reference evidence="2 3" key="2">
    <citation type="submission" date="2019-05" db="EMBL/GenBank/DDBJ databases">
        <title>Glycomyces buryatensis sp. nov.</title>
        <authorList>
            <person name="Nikitina E."/>
        </authorList>
    </citation>
    <scope>NUCLEOTIDE SEQUENCE [LARGE SCALE GENOMIC DNA]</scope>
    <source>
        <strain evidence="2 3">18</strain>
    </source>
</reference>
<reference evidence="3" key="1">
    <citation type="submission" date="2019-04" db="EMBL/GenBank/DDBJ databases">
        <title>Nocardioides xinjiangensis sp. nov.</title>
        <authorList>
            <person name="Liu S."/>
        </authorList>
    </citation>
    <scope>NUCLEOTIDE SEQUENCE [LARGE SCALE GENOMIC DNA]</scope>
    <source>
        <strain evidence="3">18</strain>
    </source>
</reference>
<comment type="caution">
    <text evidence="2">The sequence shown here is derived from an EMBL/GenBank/DDBJ whole genome shotgun (WGS) entry which is preliminary data.</text>
</comment>
<dbReference type="InterPro" id="IPR002182">
    <property type="entry name" value="NB-ARC"/>
</dbReference>
<dbReference type="InterPro" id="IPR027417">
    <property type="entry name" value="P-loop_NTPase"/>
</dbReference>
<dbReference type="PANTHER" id="PTHR46082:SF6">
    <property type="entry name" value="AAA+ ATPASE DOMAIN-CONTAINING PROTEIN-RELATED"/>
    <property type="match status" value="1"/>
</dbReference>
<dbReference type="Proteomes" id="UP000308760">
    <property type="component" value="Unassembled WGS sequence"/>
</dbReference>
<dbReference type="RefSeq" id="WP_136536349.1">
    <property type="nucleotide sequence ID" value="NZ_STGY01000068.1"/>
</dbReference>
<dbReference type="PANTHER" id="PTHR46082">
    <property type="entry name" value="ATP/GTP-BINDING PROTEIN-RELATED"/>
    <property type="match status" value="1"/>
</dbReference>
<accession>A0A4S8Q0Y0</accession>
<evidence type="ECO:0000313" key="3">
    <source>
        <dbReference type="Proteomes" id="UP000308760"/>
    </source>
</evidence>
<name>A0A4S8Q0Y0_9ACTN</name>
<protein>
    <submittedName>
        <fullName evidence="2">Tetratricopeptide repeat protein</fullName>
    </submittedName>
</protein>
<dbReference type="Pfam" id="PF00931">
    <property type="entry name" value="NB-ARC"/>
    <property type="match status" value="1"/>
</dbReference>
<dbReference type="InterPro" id="IPR053137">
    <property type="entry name" value="NLR-like"/>
</dbReference>